<dbReference type="InterPro" id="IPR017932">
    <property type="entry name" value="GATase_2_dom"/>
</dbReference>
<gene>
    <name evidence="2" type="ordered locus">Dacet_0102</name>
</gene>
<reference evidence="2 3" key="1">
    <citation type="journal article" date="2010" name="Stand. Genomic Sci.">
        <title>Complete genome sequence of Denitrovibrio acetiphilus type strain (N2460).</title>
        <authorList>
            <person name="Kiss H."/>
            <person name="Lang E."/>
            <person name="Lapidus A."/>
            <person name="Copeland A."/>
            <person name="Nolan M."/>
            <person name="Glavina Del Rio T."/>
            <person name="Chen F."/>
            <person name="Lucas S."/>
            <person name="Tice H."/>
            <person name="Cheng J.F."/>
            <person name="Han C."/>
            <person name="Goodwin L."/>
            <person name="Pitluck S."/>
            <person name="Liolios K."/>
            <person name="Pati A."/>
            <person name="Ivanova N."/>
            <person name="Mavromatis K."/>
            <person name="Chen A."/>
            <person name="Palaniappan K."/>
            <person name="Land M."/>
            <person name="Hauser L."/>
            <person name="Chang Y.J."/>
            <person name="Jeffries C.D."/>
            <person name="Detter J.C."/>
            <person name="Brettin T."/>
            <person name="Spring S."/>
            <person name="Rohde M."/>
            <person name="Goker M."/>
            <person name="Woyke T."/>
            <person name="Bristow J."/>
            <person name="Eisen J.A."/>
            <person name="Markowitz V."/>
            <person name="Hugenholtz P."/>
            <person name="Kyrpides N.C."/>
            <person name="Klenk H.P."/>
        </authorList>
    </citation>
    <scope>NUCLEOTIDE SEQUENCE [LARGE SCALE GENOMIC DNA]</scope>
    <source>
        <strain evidence="3">DSM 12809 / NBRC 114555 / N2460</strain>
    </source>
</reference>
<dbReference type="InterPro" id="IPR029055">
    <property type="entry name" value="Ntn_hydrolases_N"/>
</dbReference>
<dbReference type="Proteomes" id="UP000002012">
    <property type="component" value="Chromosome"/>
</dbReference>
<dbReference type="KEGG" id="dap:Dacet_0102"/>
<evidence type="ECO:0000313" key="3">
    <source>
        <dbReference type="Proteomes" id="UP000002012"/>
    </source>
</evidence>
<dbReference type="Gene3D" id="3.60.20.10">
    <property type="entry name" value="Glutamine Phosphoribosylpyrophosphate, subunit 1, domain 1"/>
    <property type="match status" value="1"/>
</dbReference>
<keyword evidence="3" id="KW-1185">Reference proteome</keyword>
<name>D4H1G0_DENA2</name>
<dbReference type="OrthoDB" id="9768554at2"/>
<dbReference type="SUPFAM" id="SSF56235">
    <property type="entry name" value="N-terminal nucleophile aminohydrolases (Ntn hydrolases)"/>
    <property type="match status" value="1"/>
</dbReference>
<evidence type="ECO:0000259" key="1">
    <source>
        <dbReference type="PROSITE" id="PS51278"/>
    </source>
</evidence>
<protein>
    <recommendedName>
        <fullName evidence="1">Glutamine amidotransferase type-2 domain-containing protein</fullName>
    </recommendedName>
</protein>
<dbReference type="RefSeq" id="WP_013009456.1">
    <property type="nucleotide sequence ID" value="NC_013943.1"/>
</dbReference>
<dbReference type="STRING" id="522772.Dacet_0102"/>
<dbReference type="eggNOG" id="COG0067">
    <property type="taxonomic scope" value="Bacteria"/>
</dbReference>
<dbReference type="AlphaFoldDB" id="D4H1G0"/>
<organism evidence="2 3">
    <name type="scientific">Denitrovibrio acetiphilus (strain DSM 12809 / NBRC 114555 / N2460)</name>
    <dbReference type="NCBI Taxonomy" id="522772"/>
    <lineage>
        <taxon>Bacteria</taxon>
        <taxon>Pseudomonadati</taxon>
        <taxon>Deferribacterota</taxon>
        <taxon>Deferribacteres</taxon>
        <taxon>Deferribacterales</taxon>
        <taxon>Geovibrionaceae</taxon>
        <taxon>Denitrovibrio</taxon>
    </lineage>
</organism>
<dbReference type="HOGENOM" id="CLU_692086_0_0_0"/>
<dbReference type="PROSITE" id="PS51278">
    <property type="entry name" value="GATASE_TYPE_2"/>
    <property type="match status" value="1"/>
</dbReference>
<dbReference type="InParanoid" id="D4H1G0"/>
<accession>D4H1G0</accession>
<feature type="domain" description="Glutamine amidotransferase type-2" evidence="1">
    <location>
        <begin position="30"/>
        <end position="383"/>
    </location>
</feature>
<dbReference type="PaxDb" id="522772-Dacet_0102"/>
<sequence>MIINEEFSRSRNISVSNFSGGAEGLPGGACGLLAVVGDFSLDALLKAARCMQYRGRTGAGVTLKSLYKDTGFFNFHIMFRSEDKISELDEVLSSMGLRILEKRDMVQRKFYYAYDLPVIMHYSIVPPSPEEMMYREHIQNESEYIAKVVSRFNRQYIDDARIFSSSRYNGTFLTAFELKETIDIYDIHQFENSYYDACLIHLRWPTSQGRGLWWGPQPISIGEIAGVHNGHLSSDMSNARALEQLDIMLTAGTDSEAIFLSVAYLLKQGYSLEEIEWVMCRKFPQELCAMAPEDKERFDALMADPLLYRMKMSGPATAITLVEDVVVGFTDRDHLRSFSVGVNDKVALLGSEQRAVISAAYFMHEELNMYDPEAGKIIGFEVKDKKVTKLDYGWKKHD</sequence>
<dbReference type="EMBL" id="CP001968">
    <property type="protein sequence ID" value="ADD66908.1"/>
    <property type="molecule type" value="Genomic_DNA"/>
</dbReference>
<evidence type="ECO:0000313" key="2">
    <source>
        <dbReference type="EMBL" id="ADD66908.1"/>
    </source>
</evidence>
<proteinExistence type="predicted"/>